<feature type="chain" id="PRO_5037737423" description="Secretion system C-terminal sorting domain-containing protein" evidence="1">
    <location>
        <begin position="28"/>
        <end position="360"/>
    </location>
</feature>
<reference evidence="3" key="1">
    <citation type="submission" date="2021-04" db="EMBL/GenBank/DDBJ databases">
        <authorList>
            <person name="Rodrigo-Torres L."/>
            <person name="Arahal R. D."/>
            <person name="Lucena T."/>
        </authorList>
    </citation>
    <scope>NUCLEOTIDE SEQUENCE</scope>
    <source>
        <strain evidence="3">CECT 9275</strain>
    </source>
</reference>
<dbReference type="EMBL" id="CAJRAF010000002">
    <property type="protein sequence ID" value="CAG5000600.1"/>
    <property type="molecule type" value="Genomic_DNA"/>
</dbReference>
<name>A0A916NBV9_9BACT</name>
<feature type="domain" description="Secretion system C-terminal sorting" evidence="2">
    <location>
        <begin position="289"/>
        <end position="358"/>
    </location>
</feature>
<dbReference type="Gene3D" id="2.60.40.10">
    <property type="entry name" value="Immunoglobulins"/>
    <property type="match status" value="1"/>
</dbReference>
<comment type="caution">
    <text evidence="3">The sequence shown here is derived from an EMBL/GenBank/DDBJ whole genome shotgun (WGS) entry which is preliminary data.</text>
</comment>
<dbReference type="InterPro" id="IPR026444">
    <property type="entry name" value="Secre_tail"/>
</dbReference>
<keyword evidence="4" id="KW-1185">Reference proteome</keyword>
<keyword evidence="1" id="KW-0732">Signal</keyword>
<dbReference type="AlphaFoldDB" id="A0A916NBV9"/>
<feature type="signal peptide" evidence="1">
    <location>
        <begin position="1"/>
        <end position="27"/>
    </location>
</feature>
<dbReference type="Pfam" id="PF18962">
    <property type="entry name" value="Por_Secre_tail"/>
    <property type="match status" value="1"/>
</dbReference>
<dbReference type="Proteomes" id="UP000680038">
    <property type="component" value="Unassembled WGS sequence"/>
</dbReference>
<evidence type="ECO:0000313" key="4">
    <source>
        <dbReference type="Proteomes" id="UP000680038"/>
    </source>
</evidence>
<evidence type="ECO:0000259" key="2">
    <source>
        <dbReference type="Pfam" id="PF18962"/>
    </source>
</evidence>
<evidence type="ECO:0000256" key="1">
    <source>
        <dbReference type="SAM" id="SignalP"/>
    </source>
</evidence>
<gene>
    <name evidence="3" type="ORF">DYBT9275_02495</name>
</gene>
<protein>
    <recommendedName>
        <fullName evidence="2">Secretion system C-terminal sorting domain-containing protein</fullName>
    </recommendedName>
</protein>
<sequence length="360" mass="38717">MLKMYSRITRFFLGVLLITAIGTTASAQCDPQFGGAGYVGTSSPGNIATSLVGENAQLRFNFGYGFQPSCNAANGNVAGSVTITMQFPAEYGPEDANVVTGTHASLYDWVWDPVTRQLKGTNNAPIPAGPPRLFTVQVKGLIATAGAGIAMTTLSWSANLTPPITNATGGLQDQASAGLNIDPTLPVTLVSFTAAKENRSVMLNWVTTAETNSDRFEIERSQEGKNWNKIGTIASHGESISRKNYSFSDTNPLHGENLYRLRMVDKDETFAYSRKVSVTLEGPGPDLSVYPNPSADMVFLHNPTGIMEVVLSDLTGRTVYKNSKNFTGSINVKNLPAGMYVISVKRENGTKDTQKIIVTK</sequence>
<organism evidence="3 4">
    <name type="scientific">Dyadobacter helix</name>
    <dbReference type="NCBI Taxonomy" id="2822344"/>
    <lineage>
        <taxon>Bacteria</taxon>
        <taxon>Pseudomonadati</taxon>
        <taxon>Bacteroidota</taxon>
        <taxon>Cytophagia</taxon>
        <taxon>Cytophagales</taxon>
        <taxon>Spirosomataceae</taxon>
        <taxon>Dyadobacter</taxon>
    </lineage>
</organism>
<dbReference type="RefSeq" id="WP_215239126.1">
    <property type="nucleotide sequence ID" value="NZ_CAJRAF010000002.1"/>
</dbReference>
<evidence type="ECO:0000313" key="3">
    <source>
        <dbReference type="EMBL" id="CAG5000600.1"/>
    </source>
</evidence>
<dbReference type="NCBIfam" id="TIGR04183">
    <property type="entry name" value="Por_Secre_tail"/>
    <property type="match status" value="1"/>
</dbReference>
<accession>A0A916NBV9</accession>
<dbReference type="InterPro" id="IPR013783">
    <property type="entry name" value="Ig-like_fold"/>
</dbReference>
<proteinExistence type="predicted"/>